<evidence type="ECO:0000313" key="9">
    <source>
        <dbReference type="EMBL" id="PYH98665.1"/>
    </source>
</evidence>
<dbReference type="InterPro" id="IPR011009">
    <property type="entry name" value="Kinase-like_dom_sf"/>
</dbReference>
<dbReference type="OrthoDB" id="5979581at2759"/>
<accession>A0A319DM62</accession>
<dbReference type="Proteomes" id="UP000247810">
    <property type="component" value="Unassembled WGS sequence"/>
</dbReference>
<evidence type="ECO:0000313" key="10">
    <source>
        <dbReference type="Proteomes" id="UP000247810"/>
    </source>
</evidence>
<keyword evidence="4 9" id="KW-0418">Kinase</keyword>
<dbReference type="PROSITE" id="PS00107">
    <property type="entry name" value="PROTEIN_KINASE_ATP"/>
    <property type="match status" value="1"/>
</dbReference>
<dbReference type="InterPro" id="IPR017441">
    <property type="entry name" value="Protein_kinase_ATP_BS"/>
</dbReference>
<dbReference type="SUPFAM" id="SSF56112">
    <property type="entry name" value="Protein kinase-like (PK-like)"/>
    <property type="match status" value="1"/>
</dbReference>
<organism evidence="9 10">
    <name type="scientific">Aspergillus ellipticus CBS 707.79</name>
    <dbReference type="NCBI Taxonomy" id="1448320"/>
    <lineage>
        <taxon>Eukaryota</taxon>
        <taxon>Fungi</taxon>
        <taxon>Dikarya</taxon>
        <taxon>Ascomycota</taxon>
        <taxon>Pezizomycotina</taxon>
        <taxon>Eurotiomycetes</taxon>
        <taxon>Eurotiomycetidae</taxon>
        <taxon>Eurotiales</taxon>
        <taxon>Aspergillaceae</taxon>
        <taxon>Aspergillus</taxon>
        <taxon>Aspergillus subgen. Circumdati</taxon>
    </lineage>
</organism>
<feature type="region of interest" description="Disordered" evidence="7">
    <location>
        <begin position="1"/>
        <end position="52"/>
    </location>
</feature>
<reference evidence="9 10" key="1">
    <citation type="submission" date="2018-02" db="EMBL/GenBank/DDBJ databases">
        <title>The genomes of Aspergillus section Nigri reveals drivers in fungal speciation.</title>
        <authorList>
            <consortium name="DOE Joint Genome Institute"/>
            <person name="Vesth T.C."/>
            <person name="Nybo J."/>
            <person name="Theobald S."/>
            <person name="Brandl J."/>
            <person name="Frisvad J.C."/>
            <person name="Nielsen K.F."/>
            <person name="Lyhne E.K."/>
            <person name="Kogle M.E."/>
            <person name="Kuo A."/>
            <person name="Riley R."/>
            <person name="Clum A."/>
            <person name="Nolan M."/>
            <person name="Lipzen A."/>
            <person name="Salamov A."/>
            <person name="Henrissat B."/>
            <person name="Wiebenga A."/>
            <person name="De vries R.P."/>
            <person name="Grigoriev I.V."/>
            <person name="Mortensen U.H."/>
            <person name="Andersen M.R."/>
            <person name="Baker S.E."/>
        </authorList>
    </citation>
    <scope>NUCLEOTIDE SEQUENCE [LARGE SCALE GENOMIC DNA]</scope>
    <source>
        <strain evidence="9 10">CBS 707.79</strain>
    </source>
</reference>
<proteinExistence type="predicted"/>
<dbReference type="GO" id="GO:0005524">
    <property type="term" value="F:ATP binding"/>
    <property type="evidence" value="ECO:0007669"/>
    <property type="project" value="UniProtKB-UniRule"/>
</dbReference>
<dbReference type="InterPro" id="IPR000719">
    <property type="entry name" value="Prot_kinase_dom"/>
</dbReference>
<name>A0A319DM62_9EURO</name>
<evidence type="ECO:0000256" key="4">
    <source>
        <dbReference type="ARBA" id="ARBA00022777"/>
    </source>
</evidence>
<dbReference type="EMBL" id="KZ825809">
    <property type="protein sequence ID" value="PYH98665.1"/>
    <property type="molecule type" value="Genomic_DNA"/>
</dbReference>
<evidence type="ECO:0000256" key="7">
    <source>
        <dbReference type="SAM" id="MobiDB-lite"/>
    </source>
</evidence>
<evidence type="ECO:0000256" key="5">
    <source>
        <dbReference type="ARBA" id="ARBA00022840"/>
    </source>
</evidence>
<evidence type="ECO:0000256" key="3">
    <source>
        <dbReference type="ARBA" id="ARBA00022741"/>
    </source>
</evidence>
<protein>
    <submittedName>
        <fullName evidence="9">Kinase-like protein</fullName>
    </submittedName>
</protein>
<keyword evidence="3 6" id="KW-0547">Nucleotide-binding</keyword>
<feature type="binding site" evidence="6">
    <location>
        <position position="135"/>
    </location>
    <ligand>
        <name>ATP</name>
        <dbReference type="ChEBI" id="CHEBI:30616"/>
    </ligand>
</feature>
<keyword evidence="1" id="KW-0723">Serine/threonine-protein kinase</keyword>
<evidence type="ECO:0000259" key="8">
    <source>
        <dbReference type="PROSITE" id="PS50011"/>
    </source>
</evidence>
<sequence length="449" mass="50673">MTDKVTPPQTSRDDGATSFKDCVSSDTSPRTPKDDDTADSEDSVSIGASSQALANDDTTEFGDFVSTEDEEIELEEVVEPWEKYDPKVTPNVFYPICLGDTLNERYLIEHKIGAGGFSTVWMAHDLQENKDVAVKVLSTGDWGDIELRIQDEIVRSVQDRSHLVTYSDTFILNRNDCHHRVMVFPLMGPCLDRYTVTKLAMSTRMSAAKQLLKALEALHNAGILHRDLNERNCLWGMAPLHNLSRSAKYEALTRPLKQTIRAVELWKPGELVRPIQVPGNLRTEDFYLGDFGLAMKLGDPVAQPGYPPLQFCSPERLHGEDPSFACDMWSYMINFAELYQGQPPFNPWYRGGILMTITAFLGPLPEQWKGSYVFADGHDSWYDHNQTPDTKKTLASELARYRPDADPAERELVLSIMQKIFIYSPEERLTATQLLADPSFKALMARYGC</sequence>
<dbReference type="VEuPathDB" id="FungiDB:BO71DRAFT_344501"/>
<gene>
    <name evidence="9" type="ORF">BO71DRAFT_344501</name>
</gene>
<dbReference type="PROSITE" id="PS50011">
    <property type="entry name" value="PROTEIN_KINASE_DOM"/>
    <property type="match status" value="1"/>
</dbReference>
<dbReference type="PANTHER" id="PTHR24058">
    <property type="entry name" value="DUAL SPECIFICITY PROTEIN KINASE"/>
    <property type="match status" value="1"/>
</dbReference>
<dbReference type="Pfam" id="PF00069">
    <property type="entry name" value="Pkinase"/>
    <property type="match status" value="2"/>
</dbReference>
<dbReference type="InterPro" id="IPR050494">
    <property type="entry name" value="Ser_Thr_dual-spec_kinase"/>
</dbReference>
<evidence type="ECO:0000256" key="2">
    <source>
        <dbReference type="ARBA" id="ARBA00022679"/>
    </source>
</evidence>
<keyword evidence="5 6" id="KW-0067">ATP-binding</keyword>
<dbReference type="STRING" id="1448320.A0A319DM62"/>
<dbReference type="Gene3D" id="3.30.200.20">
    <property type="entry name" value="Phosphorylase Kinase, domain 1"/>
    <property type="match status" value="1"/>
</dbReference>
<feature type="domain" description="Protein kinase" evidence="8">
    <location>
        <begin position="106"/>
        <end position="440"/>
    </location>
</feature>
<keyword evidence="2" id="KW-0808">Transferase</keyword>
<dbReference type="AlphaFoldDB" id="A0A319DM62"/>
<evidence type="ECO:0000256" key="6">
    <source>
        <dbReference type="PROSITE-ProRule" id="PRU10141"/>
    </source>
</evidence>
<keyword evidence="10" id="KW-1185">Reference proteome</keyword>
<dbReference type="GO" id="GO:0004674">
    <property type="term" value="F:protein serine/threonine kinase activity"/>
    <property type="evidence" value="ECO:0007669"/>
    <property type="project" value="UniProtKB-KW"/>
</dbReference>
<dbReference type="Gene3D" id="1.10.510.10">
    <property type="entry name" value="Transferase(Phosphotransferase) domain 1"/>
    <property type="match status" value="1"/>
</dbReference>
<evidence type="ECO:0000256" key="1">
    <source>
        <dbReference type="ARBA" id="ARBA00022527"/>
    </source>
</evidence>